<proteinExistence type="predicted"/>
<dbReference type="SMART" id="SM01012">
    <property type="entry name" value="ANTAR"/>
    <property type="match status" value="1"/>
</dbReference>
<dbReference type="PROSITE" id="PS50921">
    <property type="entry name" value="ANTAR"/>
    <property type="match status" value="1"/>
</dbReference>
<dbReference type="Pfam" id="PF03861">
    <property type="entry name" value="ANTAR"/>
    <property type="match status" value="1"/>
</dbReference>
<dbReference type="Proteomes" id="UP000683310">
    <property type="component" value="Chromosome"/>
</dbReference>
<sequence length="104" mass="11565">MREQDIRAARALADTATIGILQERAIHRADLLTEQLQGALIKHVTIEQAKGVLAQVGKVDMDQAFQALRSYGRHRSTRLSDVARQLVNGEIRPQSILTDHISRG</sequence>
<protein>
    <submittedName>
        <fullName evidence="2">ANTAR domain-containing protein</fullName>
    </submittedName>
</protein>
<dbReference type="InterPro" id="IPR036388">
    <property type="entry name" value="WH-like_DNA-bd_sf"/>
</dbReference>
<evidence type="ECO:0000259" key="1">
    <source>
        <dbReference type="PROSITE" id="PS50921"/>
    </source>
</evidence>
<dbReference type="SUPFAM" id="SSF52172">
    <property type="entry name" value="CheY-like"/>
    <property type="match status" value="1"/>
</dbReference>
<name>A0ABX8CI48_9NOCA</name>
<dbReference type="InterPro" id="IPR005561">
    <property type="entry name" value="ANTAR"/>
</dbReference>
<feature type="domain" description="ANTAR" evidence="1">
    <location>
        <begin position="26"/>
        <end position="87"/>
    </location>
</feature>
<accession>A0ABX8CI48</accession>
<reference evidence="2 3" key="1">
    <citation type="submission" date="2021-04" db="EMBL/GenBank/DDBJ databases">
        <title>Nocardia tengchongensis.</title>
        <authorList>
            <person name="Zhuang k."/>
            <person name="Ran Y."/>
            <person name="Li W."/>
        </authorList>
    </citation>
    <scope>NUCLEOTIDE SEQUENCE [LARGE SCALE GENOMIC DNA]</scope>
    <source>
        <strain evidence="2 3">CFH S0057</strain>
    </source>
</reference>
<gene>
    <name evidence="2" type="ORF">KHQ06_22445</name>
</gene>
<keyword evidence="3" id="KW-1185">Reference proteome</keyword>
<dbReference type="Gene3D" id="1.10.10.10">
    <property type="entry name" value="Winged helix-like DNA-binding domain superfamily/Winged helix DNA-binding domain"/>
    <property type="match status" value="1"/>
</dbReference>
<dbReference type="EMBL" id="CP074371">
    <property type="protein sequence ID" value="QVI19199.1"/>
    <property type="molecule type" value="Genomic_DNA"/>
</dbReference>
<evidence type="ECO:0000313" key="3">
    <source>
        <dbReference type="Proteomes" id="UP000683310"/>
    </source>
</evidence>
<organism evidence="2 3">
    <name type="scientific">Nocardia tengchongensis</name>
    <dbReference type="NCBI Taxonomy" id="2055889"/>
    <lineage>
        <taxon>Bacteria</taxon>
        <taxon>Bacillati</taxon>
        <taxon>Actinomycetota</taxon>
        <taxon>Actinomycetes</taxon>
        <taxon>Mycobacteriales</taxon>
        <taxon>Nocardiaceae</taxon>
        <taxon>Nocardia</taxon>
    </lineage>
</organism>
<evidence type="ECO:0000313" key="2">
    <source>
        <dbReference type="EMBL" id="QVI19199.1"/>
    </source>
</evidence>
<dbReference type="InterPro" id="IPR011006">
    <property type="entry name" value="CheY-like_superfamily"/>
</dbReference>